<evidence type="ECO:0000313" key="3">
    <source>
        <dbReference type="Proteomes" id="UP000235836"/>
    </source>
</evidence>
<name>A0A2N6T2Q1_9CORY</name>
<comment type="caution">
    <text evidence="2">The sequence shown here is derived from an EMBL/GenBank/DDBJ whole genome shotgun (WGS) entry which is preliminary data.</text>
</comment>
<dbReference type="AlphaFoldDB" id="A0A2N6T2Q1"/>
<reference evidence="2 3" key="1">
    <citation type="submission" date="2017-09" db="EMBL/GenBank/DDBJ databases">
        <title>Bacterial strain isolated from the female urinary microbiota.</title>
        <authorList>
            <person name="Thomas-White K."/>
            <person name="Kumar N."/>
            <person name="Forster S."/>
            <person name="Putonti C."/>
            <person name="Lawley T."/>
            <person name="Wolfe A.J."/>
        </authorList>
    </citation>
    <scope>NUCLEOTIDE SEQUENCE [LARGE SCALE GENOMIC DNA]</scope>
    <source>
        <strain evidence="2 3">UMB0792</strain>
    </source>
</reference>
<dbReference type="Proteomes" id="UP000235836">
    <property type="component" value="Unassembled WGS sequence"/>
</dbReference>
<accession>A0A2N6T2Q1</accession>
<keyword evidence="3" id="KW-1185">Reference proteome</keyword>
<organism evidence="2 3">
    <name type="scientific">Corynebacterium tuscaniense</name>
    <dbReference type="NCBI Taxonomy" id="302449"/>
    <lineage>
        <taxon>Bacteria</taxon>
        <taxon>Bacillati</taxon>
        <taxon>Actinomycetota</taxon>
        <taxon>Actinomycetes</taxon>
        <taxon>Mycobacteriales</taxon>
        <taxon>Corynebacteriaceae</taxon>
        <taxon>Corynebacterium</taxon>
    </lineage>
</organism>
<evidence type="ECO:0000313" key="2">
    <source>
        <dbReference type="EMBL" id="PMC63564.1"/>
    </source>
</evidence>
<feature type="region of interest" description="Disordered" evidence="1">
    <location>
        <begin position="23"/>
        <end position="42"/>
    </location>
</feature>
<sequence length="60" mass="7249">MPIGDATLVNTTRFWEIEQRRHSQRERKRMKNDGMFQRLISAGSPEFREKLENIRTDRTN</sequence>
<gene>
    <name evidence="2" type="ORF">CJ203_10410</name>
</gene>
<evidence type="ECO:0000256" key="1">
    <source>
        <dbReference type="SAM" id="MobiDB-lite"/>
    </source>
</evidence>
<proteinExistence type="predicted"/>
<protein>
    <submittedName>
        <fullName evidence="2">Uncharacterized protein</fullName>
    </submittedName>
</protein>
<dbReference type="EMBL" id="PNHG01000025">
    <property type="protein sequence ID" value="PMC63564.1"/>
    <property type="molecule type" value="Genomic_DNA"/>
</dbReference>